<dbReference type="GO" id="GO:0016747">
    <property type="term" value="F:acyltransferase activity, transferring groups other than amino-acyl groups"/>
    <property type="evidence" value="ECO:0007669"/>
    <property type="project" value="InterPro"/>
</dbReference>
<dbReference type="InterPro" id="IPR000182">
    <property type="entry name" value="GNAT_dom"/>
</dbReference>
<proteinExistence type="predicted"/>
<dbReference type="Gene3D" id="3.40.630.30">
    <property type="match status" value="1"/>
</dbReference>
<gene>
    <name evidence="2" type="ORF">AQI94_33665</name>
</gene>
<sequence>MPEPRPYGVRPLDASTWDAFAELVERNNGVYGGCWCMSYHPECRQHGISRREAKEDLVRTGRAHAALVLDEHGTAQGWCQYGSPEELSDIKHRRAYDKDAPPRPDWRITCVYVDRKHRGRGIARAALEGALDQIAQAGGGLVEAISEVTDGREAQGRFLFSATVELLQDFGFTRGRQVGKHAWIMSRVVDPA</sequence>
<accession>A0A117PP16</accession>
<dbReference type="AlphaFoldDB" id="A0A117PP16"/>
<reference evidence="2 3" key="1">
    <citation type="submission" date="2015-10" db="EMBL/GenBank/DDBJ databases">
        <title>Draft genome sequence of Streptomyces pseudovenezuelae DSM 40212, type strain for the species Streptomyces pseudovenezuelae.</title>
        <authorList>
            <person name="Ruckert C."/>
            <person name="Winkler A."/>
            <person name="Kalinowski J."/>
            <person name="Kampfer P."/>
            <person name="Glaeser S."/>
        </authorList>
    </citation>
    <scope>NUCLEOTIDE SEQUENCE [LARGE SCALE GENOMIC DNA]</scope>
    <source>
        <strain evidence="2 3">DSM 40212</strain>
    </source>
</reference>
<dbReference type="EMBL" id="LMWM01000040">
    <property type="protein sequence ID" value="KUM83898.1"/>
    <property type="molecule type" value="Genomic_DNA"/>
</dbReference>
<dbReference type="Pfam" id="PF00583">
    <property type="entry name" value="Acetyltransf_1"/>
    <property type="match status" value="1"/>
</dbReference>
<dbReference type="InterPro" id="IPR016181">
    <property type="entry name" value="Acyl_CoA_acyltransferase"/>
</dbReference>
<protein>
    <submittedName>
        <fullName evidence="2">GCN5 family acetyltransferase</fullName>
    </submittedName>
</protein>
<name>A0A117PP16_9ACTN</name>
<dbReference type="Proteomes" id="UP000053039">
    <property type="component" value="Unassembled WGS sequence"/>
</dbReference>
<evidence type="ECO:0000313" key="3">
    <source>
        <dbReference type="Proteomes" id="UP000053039"/>
    </source>
</evidence>
<evidence type="ECO:0000259" key="1">
    <source>
        <dbReference type="PROSITE" id="PS51186"/>
    </source>
</evidence>
<evidence type="ECO:0000313" key="2">
    <source>
        <dbReference type="EMBL" id="KUM83898.1"/>
    </source>
</evidence>
<dbReference type="RefSeq" id="WP_031055704.1">
    <property type="nucleotide sequence ID" value="NZ_CP108992.1"/>
</dbReference>
<keyword evidence="2" id="KW-0808">Transferase</keyword>
<dbReference type="PROSITE" id="PS51186">
    <property type="entry name" value="GNAT"/>
    <property type="match status" value="1"/>
</dbReference>
<comment type="caution">
    <text evidence="2">The sequence shown here is derived from an EMBL/GenBank/DDBJ whole genome shotgun (WGS) entry which is preliminary data.</text>
</comment>
<dbReference type="SUPFAM" id="SSF55729">
    <property type="entry name" value="Acyl-CoA N-acyltransferases (Nat)"/>
    <property type="match status" value="1"/>
</dbReference>
<organism evidence="2 3">
    <name type="scientific">Streptomyces pseudovenezuelae</name>
    <dbReference type="NCBI Taxonomy" id="67350"/>
    <lineage>
        <taxon>Bacteria</taxon>
        <taxon>Bacillati</taxon>
        <taxon>Actinomycetota</taxon>
        <taxon>Actinomycetes</taxon>
        <taxon>Kitasatosporales</taxon>
        <taxon>Streptomycetaceae</taxon>
        <taxon>Streptomyces</taxon>
        <taxon>Streptomyces aurantiacus group</taxon>
    </lineage>
</organism>
<dbReference type="CDD" id="cd04301">
    <property type="entry name" value="NAT_SF"/>
    <property type="match status" value="1"/>
</dbReference>
<feature type="domain" description="N-acetyltransferase" evidence="1">
    <location>
        <begin position="7"/>
        <end position="190"/>
    </location>
</feature>
<dbReference type="OrthoDB" id="3239945at2"/>